<feature type="binding site" evidence="8">
    <location>
        <position position="92"/>
    </location>
    <ligand>
        <name>Zn(2+)</name>
        <dbReference type="ChEBI" id="CHEBI:29105"/>
        <label>2</label>
    </ligand>
</feature>
<evidence type="ECO:0000256" key="9">
    <source>
        <dbReference type="PROSITE-ProRule" id="PRU00472"/>
    </source>
</evidence>
<dbReference type="InterPro" id="IPR012164">
    <property type="entry name" value="Rpa12/Rpb9/Rpc10/TFS"/>
</dbReference>
<evidence type="ECO:0000313" key="14">
    <source>
        <dbReference type="EMBL" id="CAL6104035.1"/>
    </source>
</evidence>
<feature type="binding site" evidence="8">
    <location>
        <position position="95"/>
    </location>
    <ligand>
        <name>Zn(2+)</name>
        <dbReference type="ChEBI" id="CHEBI:29105"/>
        <label>2</label>
    </ligand>
</feature>
<comment type="similarity">
    <text evidence="7">Belongs to the archaeal rpoM/eukaryotic RPA12/RPB9/RPC11 RNA polymerase family.</text>
</comment>
<keyword evidence="15" id="KW-1185">Reference proteome</keyword>
<dbReference type="InterPro" id="IPR034004">
    <property type="entry name" value="Zn_ribbon_RPA12_C"/>
</dbReference>
<reference evidence="12" key="1">
    <citation type="submission" date="2023-06" db="EMBL/GenBank/DDBJ databases">
        <authorList>
            <person name="Kurt Z."/>
        </authorList>
    </citation>
    <scope>NUCLEOTIDE SEQUENCE</scope>
</reference>
<feature type="binding site" evidence="8">
    <location>
        <position position="24"/>
    </location>
    <ligand>
        <name>Zn(2+)</name>
        <dbReference type="ChEBI" id="CHEBI:29105"/>
        <label>1</label>
    </ligand>
</feature>
<dbReference type="Gene3D" id="2.20.25.10">
    <property type="match status" value="1"/>
</dbReference>
<dbReference type="Pfam" id="PF01096">
    <property type="entry name" value="Zn_ribbon_TFIIS"/>
    <property type="match status" value="1"/>
</dbReference>
<comment type="caution">
    <text evidence="12">The sequence shown here is derived from an EMBL/GenBank/DDBJ whole genome shotgun (WGS) entry which is preliminary data.</text>
</comment>
<keyword evidence="3 8" id="KW-0479">Metal-binding</keyword>
<evidence type="ECO:0000256" key="4">
    <source>
        <dbReference type="ARBA" id="ARBA00022771"/>
    </source>
</evidence>
<dbReference type="EMBL" id="CAXDID020000576">
    <property type="protein sequence ID" value="CAL6104035.1"/>
    <property type="molecule type" value="Genomic_DNA"/>
</dbReference>
<evidence type="ECO:0000313" key="12">
    <source>
        <dbReference type="EMBL" id="CAI9919644.1"/>
    </source>
</evidence>
<protein>
    <recommendedName>
        <fullName evidence="7">DNA-directed RNA polymerase subunit</fullName>
    </recommendedName>
</protein>
<evidence type="ECO:0000256" key="6">
    <source>
        <dbReference type="ARBA" id="ARBA00023242"/>
    </source>
</evidence>
<comment type="subcellular location">
    <subcellularLocation>
        <location evidence="1">Nucleus</location>
        <location evidence="1">Nucleolus</location>
    </subcellularLocation>
</comment>
<feature type="binding site" evidence="8">
    <location>
        <position position="67"/>
    </location>
    <ligand>
        <name>Zn(2+)</name>
        <dbReference type="ChEBI" id="CHEBI:29105"/>
        <label>2</label>
    </ligand>
</feature>
<dbReference type="GO" id="GO:0005736">
    <property type="term" value="C:RNA polymerase I complex"/>
    <property type="evidence" value="ECO:0007669"/>
    <property type="project" value="TreeGrafter"/>
</dbReference>
<evidence type="ECO:0000256" key="5">
    <source>
        <dbReference type="ARBA" id="ARBA00022833"/>
    </source>
</evidence>
<dbReference type="EMBL" id="CAXDID020000542">
    <property type="protein sequence ID" value="CAL6101277.1"/>
    <property type="molecule type" value="Genomic_DNA"/>
</dbReference>
<dbReference type="GO" id="GO:0008270">
    <property type="term" value="F:zinc ion binding"/>
    <property type="evidence" value="ECO:0007669"/>
    <property type="project" value="UniProtKB-KW"/>
</dbReference>
<evidence type="ECO:0000313" key="11">
    <source>
        <dbReference type="EMBL" id="CAI9914652.1"/>
    </source>
</evidence>
<dbReference type="GO" id="GO:0003899">
    <property type="term" value="F:DNA-directed RNA polymerase activity"/>
    <property type="evidence" value="ECO:0007669"/>
    <property type="project" value="InterPro"/>
</dbReference>
<keyword evidence="2 7" id="KW-0240">DNA-directed RNA polymerase</keyword>
<evidence type="ECO:0000259" key="10">
    <source>
        <dbReference type="PROSITE" id="PS51133"/>
    </source>
</evidence>
<dbReference type="PIRSF" id="PIRSF005586">
    <property type="entry name" value="RNApol_RpoM"/>
    <property type="match status" value="1"/>
</dbReference>
<keyword evidence="6 7" id="KW-0539">Nucleus</keyword>
<evidence type="ECO:0000256" key="2">
    <source>
        <dbReference type="ARBA" id="ARBA00022478"/>
    </source>
</evidence>
<evidence type="ECO:0000256" key="8">
    <source>
        <dbReference type="PIRSR" id="PIRSR005586-1"/>
    </source>
</evidence>
<feature type="binding site" evidence="8">
    <location>
        <position position="8"/>
    </location>
    <ligand>
        <name>Zn(2+)</name>
        <dbReference type="ChEBI" id="CHEBI:29105"/>
        <label>1</label>
    </ligand>
</feature>
<gene>
    <name evidence="11" type="ORF">HINF_LOCUS2297</name>
    <name evidence="13" type="ORF">HINF_LOCUS71091</name>
    <name evidence="14" type="ORF">HINF_LOCUS72522</name>
    <name evidence="12" type="ORF">HINF_LOCUS7289</name>
</gene>
<dbReference type="Proteomes" id="UP001642409">
    <property type="component" value="Unassembled WGS sequence"/>
</dbReference>
<evidence type="ECO:0000256" key="3">
    <source>
        <dbReference type="ARBA" id="ARBA00022723"/>
    </source>
</evidence>
<name>A0AA86TIH3_9EUKA</name>
<keyword evidence="4 9" id="KW-0863">Zinc-finger</keyword>
<sequence>MNKFCGDCATLLDVQEHQNYCFACNKGFKKLNSQQKVVQEKVYVHQTAAEFLHQEARPLIDEECPKCGHGRAYYTTQQMRSADEGQTVFFECVKCGYKYKTNT</sequence>
<dbReference type="PROSITE" id="PS51133">
    <property type="entry name" value="ZF_TFIIS_2"/>
    <property type="match status" value="1"/>
</dbReference>
<feature type="domain" description="TFIIS-type" evidence="10">
    <location>
        <begin position="60"/>
        <end position="100"/>
    </location>
</feature>
<feature type="binding site" evidence="8">
    <location>
        <position position="64"/>
    </location>
    <ligand>
        <name>Zn(2+)</name>
        <dbReference type="ChEBI" id="CHEBI:29105"/>
        <label>2</label>
    </ligand>
</feature>
<organism evidence="12">
    <name type="scientific">Hexamita inflata</name>
    <dbReference type="NCBI Taxonomy" id="28002"/>
    <lineage>
        <taxon>Eukaryota</taxon>
        <taxon>Metamonada</taxon>
        <taxon>Diplomonadida</taxon>
        <taxon>Hexamitidae</taxon>
        <taxon>Hexamitinae</taxon>
        <taxon>Hexamita</taxon>
    </lineage>
</organism>
<feature type="binding site" evidence="8">
    <location>
        <position position="5"/>
    </location>
    <ligand>
        <name>Zn(2+)</name>
        <dbReference type="ChEBI" id="CHEBI:29105"/>
        <label>1</label>
    </ligand>
</feature>
<accession>A0AA86TIH3</accession>
<comment type="function">
    <text evidence="7">DNA-dependent RNA polymerase catalyzes the transcription of DNA into RNA using the four ribonucleoside triphosphates as substrates.</text>
</comment>
<evidence type="ECO:0000256" key="7">
    <source>
        <dbReference type="PIRNR" id="PIRNR005586"/>
    </source>
</evidence>
<dbReference type="GO" id="GO:0006363">
    <property type="term" value="P:termination of RNA polymerase I transcription"/>
    <property type="evidence" value="ECO:0007669"/>
    <property type="project" value="TreeGrafter"/>
</dbReference>
<evidence type="ECO:0000313" key="15">
    <source>
        <dbReference type="Proteomes" id="UP001642409"/>
    </source>
</evidence>
<dbReference type="InterPro" id="IPR001222">
    <property type="entry name" value="Znf_TFIIS"/>
</dbReference>
<evidence type="ECO:0000313" key="13">
    <source>
        <dbReference type="EMBL" id="CAL6101277.1"/>
    </source>
</evidence>
<dbReference type="GO" id="GO:0003676">
    <property type="term" value="F:nucleic acid binding"/>
    <property type="evidence" value="ECO:0007669"/>
    <property type="project" value="InterPro"/>
</dbReference>
<dbReference type="CDD" id="cd10507">
    <property type="entry name" value="Zn-ribbon_RPA12"/>
    <property type="match status" value="1"/>
</dbReference>
<dbReference type="PANTHER" id="PTHR11239">
    <property type="entry name" value="DNA-DIRECTED RNA POLYMERASE"/>
    <property type="match status" value="1"/>
</dbReference>
<keyword evidence="7" id="KW-0804">Transcription</keyword>
<dbReference type="SUPFAM" id="SSF57783">
    <property type="entry name" value="Zinc beta-ribbon"/>
    <property type="match status" value="1"/>
</dbReference>
<keyword evidence="5 8" id="KW-0862">Zinc</keyword>
<dbReference type="EMBL" id="CATOUU010000182">
    <property type="protein sequence ID" value="CAI9919644.1"/>
    <property type="molecule type" value="Genomic_DNA"/>
</dbReference>
<proteinExistence type="inferred from homology"/>
<evidence type="ECO:0000256" key="1">
    <source>
        <dbReference type="ARBA" id="ARBA00004604"/>
    </source>
</evidence>
<dbReference type="SMART" id="SM00440">
    <property type="entry name" value="ZnF_C2C2"/>
    <property type="match status" value="1"/>
</dbReference>
<dbReference type="PANTHER" id="PTHR11239:SF14">
    <property type="entry name" value="DNA-DIRECTED RNA POLYMERASE I SUBUNIT RPA12"/>
    <property type="match status" value="1"/>
</dbReference>
<reference evidence="13 15" key="2">
    <citation type="submission" date="2024-07" db="EMBL/GenBank/DDBJ databases">
        <authorList>
            <person name="Akdeniz Z."/>
        </authorList>
    </citation>
    <scope>NUCLEOTIDE SEQUENCE [LARGE SCALE GENOMIC DNA]</scope>
</reference>
<dbReference type="EMBL" id="CATOUU010000055">
    <property type="protein sequence ID" value="CAI9914652.1"/>
    <property type="molecule type" value="Genomic_DNA"/>
</dbReference>
<dbReference type="AlphaFoldDB" id="A0AA86TIH3"/>